<evidence type="ECO:0000256" key="1">
    <source>
        <dbReference type="SAM" id="MobiDB-lite"/>
    </source>
</evidence>
<feature type="compositionally biased region" description="Polar residues" evidence="1">
    <location>
        <begin position="106"/>
        <end position="125"/>
    </location>
</feature>
<dbReference type="EMBL" id="JARKHS020025798">
    <property type="protein sequence ID" value="KAK8767030.1"/>
    <property type="molecule type" value="Genomic_DNA"/>
</dbReference>
<proteinExistence type="predicted"/>
<comment type="caution">
    <text evidence="2">The sequence shown here is derived from an EMBL/GenBank/DDBJ whole genome shotgun (WGS) entry which is preliminary data.</text>
</comment>
<dbReference type="AlphaFoldDB" id="A0AAQ4DX40"/>
<evidence type="ECO:0000313" key="3">
    <source>
        <dbReference type="Proteomes" id="UP001321473"/>
    </source>
</evidence>
<organism evidence="2 3">
    <name type="scientific">Amblyomma americanum</name>
    <name type="common">Lone star tick</name>
    <dbReference type="NCBI Taxonomy" id="6943"/>
    <lineage>
        <taxon>Eukaryota</taxon>
        <taxon>Metazoa</taxon>
        <taxon>Ecdysozoa</taxon>
        <taxon>Arthropoda</taxon>
        <taxon>Chelicerata</taxon>
        <taxon>Arachnida</taxon>
        <taxon>Acari</taxon>
        <taxon>Parasitiformes</taxon>
        <taxon>Ixodida</taxon>
        <taxon>Ixodoidea</taxon>
        <taxon>Ixodidae</taxon>
        <taxon>Amblyomminae</taxon>
        <taxon>Amblyomma</taxon>
    </lineage>
</organism>
<feature type="region of interest" description="Disordered" evidence="1">
    <location>
        <begin position="75"/>
        <end position="125"/>
    </location>
</feature>
<accession>A0AAQ4DX40</accession>
<keyword evidence="3" id="KW-1185">Reference proteome</keyword>
<protein>
    <submittedName>
        <fullName evidence="2">Uncharacterized protein</fullName>
    </submittedName>
</protein>
<evidence type="ECO:0000313" key="2">
    <source>
        <dbReference type="EMBL" id="KAK8767030.1"/>
    </source>
</evidence>
<gene>
    <name evidence="2" type="ORF">V5799_006189</name>
</gene>
<reference evidence="2 3" key="1">
    <citation type="journal article" date="2023" name="Arcadia Sci">
        <title>De novo assembly of a long-read Amblyomma americanum tick genome.</title>
        <authorList>
            <person name="Chou S."/>
            <person name="Poskanzer K.E."/>
            <person name="Rollins M."/>
            <person name="Thuy-Boun P.S."/>
        </authorList>
    </citation>
    <scope>NUCLEOTIDE SEQUENCE [LARGE SCALE GENOMIC DNA]</scope>
    <source>
        <strain evidence="2">F_SG_1</strain>
        <tissue evidence="2">Salivary glands</tissue>
    </source>
</reference>
<dbReference type="Proteomes" id="UP001321473">
    <property type="component" value="Unassembled WGS sequence"/>
</dbReference>
<name>A0AAQ4DX40_AMBAM</name>
<sequence>MDEERFKIIEHRSIVLPIAGFANGAQCSQQKTEKCCCYGWHCNLKGEAKHVQKALCKKQRHQHLFINAWQKHADRNLHKDKQSDANGKAYARTSNADIRSPDDISGCTTSSMFSVPGSTTRPERL</sequence>